<keyword evidence="3" id="KW-1185">Reference proteome</keyword>
<protein>
    <submittedName>
        <fullName evidence="2">Uncharacterized protein</fullName>
    </submittedName>
</protein>
<keyword evidence="1" id="KW-1133">Transmembrane helix</keyword>
<proteinExistence type="predicted"/>
<keyword evidence="1" id="KW-0472">Membrane</keyword>
<dbReference type="Proteomes" id="UP000470213">
    <property type="component" value="Unassembled WGS sequence"/>
</dbReference>
<reference evidence="2 3" key="1">
    <citation type="submission" date="2020-01" db="EMBL/GenBank/DDBJ databases">
        <authorList>
            <person name="Chen J."/>
            <person name="Zhu S."/>
            <person name="Yang J."/>
        </authorList>
    </citation>
    <scope>NUCLEOTIDE SEQUENCE [LARGE SCALE GENOMIC DNA]</scope>
    <source>
        <strain evidence="2 3">345S023</strain>
    </source>
</reference>
<dbReference type="RefSeq" id="WP_163088389.1">
    <property type="nucleotide sequence ID" value="NZ_JAAAWN010000037.1"/>
</dbReference>
<dbReference type="AlphaFoldDB" id="A0A7X5LPA4"/>
<dbReference type="EMBL" id="JAAAWN010000037">
    <property type="protein sequence ID" value="NDV93065.1"/>
    <property type="molecule type" value="Genomic_DNA"/>
</dbReference>
<gene>
    <name evidence="2" type="ORF">GTH32_18005</name>
</gene>
<keyword evidence="1" id="KW-0812">Transmembrane</keyword>
<evidence type="ECO:0000256" key="1">
    <source>
        <dbReference type="SAM" id="Phobius"/>
    </source>
</evidence>
<organism evidence="2 3">
    <name type="scientific">Alteromonas profundi</name>
    <dbReference type="NCBI Taxonomy" id="2696062"/>
    <lineage>
        <taxon>Bacteria</taxon>
        <taxon>Pseudomonadati</taxon>
        <taxon>Pseudomonadota</taxon>
        <taxon>Gammaproteobacteria</taxon>
        <taxon>Alteromonadales</taxon>
        <taxon>Alteromonadaceae</taxon>
        <taxon>Alteromonas/Salinimonas group</taxon>
        <taxon>Alteromonas</taxon>
    </lineage>
</organism>
<evidence type="ECO:0000313" key="3">
    <source>
        <dbReference type="Proteomes" id="UP000470213"/>
    </source>
</evidence>
<feature type="transmembrane region" description="Helical" evidence="1">
    <location>
        <begin position="69"/>
        <end position="91"/>
    </location>
</feature>
<accession>A0A7X5LPA4</accession>
<name>A0A7X5LPA4_9ALTE</name>
<sequence length="93" mass="10422">MMEFIANLLSLLGAILAAYPTYRQLDNLKRFNTFLNDPSFASPEKNSFSEHLVAQMVQIANSASENDIFWIKCGVALLILSFVIACIDSFVQM</sequence>
<evidence type="ECO:0000313" key="2">
    <source>
        <dbReference type="EMBL" id="NDV93065.1"/>
    </source>
</evidence>
<comment type="caution">
    <text evidence="2">The sequence shown here is derived from an EMBL/GenBank/DDBJ whole genome shotgun (WGS) entry which is preliminary data.</text>
</comment>